<dbReference type="SMART" id="SM00342">
    <property type="entry name" value="HTH_ARAC"/>
    <property type="match status" value="1"/>
</dbReference>
<sequence>MRKKRSWFYRLVTTYLPIVYLLAFVLFFVFFMTISQLSQQQTVRANEAFTRYSMLQLSSILGNIDQNVNAEILNNREFNQYMFQLYDQDVNPYLLRSKIADRFRQIKAGFPFIQSIYFYRNADMSVLGTETYLPLAEFGDRAFVQEQQKQLLPNLWTSIRSYKQFDSQPFNIEVVSLVKKVPLLTEPSGILVVNFDVSELAAWLQSISEGSISSIKLADQTGRLIGQSKEQASRDIHSLKLETTGWTFYSGIKDTYHYGIFSELYYSWIVIGILMVLVASAGIIYLSKRYARPIDASINRITEFLNGRLGSQPNEELVQYVDAAVDRVIDFANRYQTESNSNLPYKQKHFFNELLTGDRQIDNEELLEEIRQFGLFAKWLIFGTAHLEIDRIGDFSGDYSKRDQVLLKFVLTNVLKETAEQQGIGIWSEWVTGDKLGILFGAEEEIRQADISSICESARSWVETNLAFTVTIGIGTVIDRAEDIRVSYVQAVKAVQYRSALGNNRVIDYAGIARQTETELYDILQLIRTLVHSFKSGSESWSHEFRFLFTAIGRGLYTHDELKNLFYYMTFTFTRELSEFPAEYVDIWQQDALEPMTKALETFDSLEEIQRQYVVLLEGVAAKWKGMRTHRSQRNLMHQVKDYIKENYGNPDLSLQLLGEEFGINKSYLSRLFKDEIGENFVDFVTEVRIGNAKRLLEETDLPIQEIALRTGYVQYFSFNRAFKKKLGFPPSDFRRMQTPYKDGLEEDESTGAP</sequence>
<dbReference type="InterPro" id="IPR018062">
    <property type="entry name" value="HTH_AraC-typ_CS"/>
</dbReference>
<dbReference type="PANTHER" id="PTHR43280:SF2">
    <property type="entry name" value="HTH-TYPE TRANSCRIPTIONAL REGULATOR EXSA"/>
    <property type="match status" value="1"/>
</dbReference>
<organism evidence="7 8">
    <name type="scientific">Cohnella cellulosilytica</name>
    <dbReference type="NCBI Taxonomy" id="986710"/>
    <lineage>
        <taxon>Bacteria</taxon>
        <taxon>Bacillati</taxon>
        <taxon>Bacillota</taxon>
        <taxon>Bacilli</taxon>
        <taxon>Bacillales</taxon>
        <taxon>Paenibacillaceae</taxon>
        <taxon>Cohnella</taxon>
    </lineage>
</organism>
<dbReference type="SUPFAM" id="SSF46689">
    <property type="entry name" value="Homeodomain-like"/>
    <property type="match status" value="1"/>
</dbReference>
<proteinExistence type="predicted"/>
<evidence type="ECO:0000256" key="4">
    <source>
        <dbReference type="SAM" id="MobiDB-lite"/>
    </source>
</evidence>
<keyword evidence="2" id="KW-0238">DNA-binding</keyword>
<evidence type="ECO:0000256" key="5">
    <source>
        <dbReference type="SAM" id="Phobius"/>
    </source>
</evidence>
<gene>
    <name evidence="7" type="ORF">ACFQMJ_31555</name>
</gene>
<dbReference type="InterPro" id="IPR041522">
    <property type="entry name" value="CdaR_GGDEF"/>
</dbReference>
<keyword evidence="1" id="KW-0805">Transcription regulation</keyword>
<reference evidence="8" key="1">
    <citation type="journal article" date="2019" name="Int. J. Syst. Evol. Microbiol.">
        <title>The Global Catalogue of Microorganisms (GCM) 10K type strain sequencing project: providing services to taxonomists for standard genome sequencing and annotation.</title>
        <authorList>
            <consortium name="The Broad Institute Genomics Platform"/>
            <consortium name="The Broad Institute Genome Sequencing Center for Infectious Disease"/>
            <person name="Wu L."/>
            <person name="Ma J."/>
        </authorList>
    </citation>
    <scope>NUCLEOTIDE SEQUENCE [LARGE SCALE GENOMIC DNA]</scope>
    <source>
        <strain evidence="8">KCTC 12907</strain>
    </source>
</reference>
<keyword evidence="3" id="KW-0804">Transcription</keyword>
<keyword evidence="8" id="KW-1185">Reference proteome</keyword>
<keyword evidence="5" id="KW-0472">Membrane</keyword>
<feature type="region of interest" description="Disordered" evidence="4">
    <location>
        <begin position="735"/>
        <end position="754"/>
    </location>
</feature>
<protein>
    <submittedName>
        <fullName evidence="7">Helix-turn-helix domain-containing protein</fullName>
    </submittedName>
</protein>
<feature type="compositionally biased region" description="Acidic residues" evidence="4">
    <location>
        <begin position="745"/>
        <end position="754"/>
    </location>
</feature>
<evidence type="ECO:0000313" key="7">
    <source>
        <dbReference type="EMBL" id="MFC7153098.1"/>
    </source>
</evidence>
<feature type="transmembrane region" description="Helical" evidence="5">
    <location>
        <begin position="12"/>
        <end position="34"/>
    </location>
</feature>
<dbReference type="Pfam" id="PF12833">
    <property type="entry name" value="HTH_18"/>
    <property type="match status" value="1"/>
</dbReference>
<dbReference type="Gene3D" id="1.10.10.60">
    <property type="entry name" value="Homeodomain-like"/>
    <property type="match status" value="2"/>
</dbReference>
<evidence type="ECO:0000313" key="8">
    <source>
        <dbReference type="Proteomes" id="UP001596378"/>
    </source>
</evidence>
<dbReference type="InterPro" id="IPR018060">
    <property type="entry name" value="HTH_AraC"/>
</dbReference>
<accession>A0ABW2FIW8</accession>
<dbReference type="PROSITE" id="PS01124">
    <property type="entry name" value="HTH_ARAC_FAMILY_2"/>
    <property type="match status" value="1"/>
</dbReference>
<dbReference type="InterPro" id="IPR009057">
    <property type="entry name" value="Homeodomain-like_sf"/>
</dbReference>
<dbReference type="PROSITE" id="PS00041">
    <property type="entry name" value="HTH_ARAC_FAMILY_1"/>
    <property type="match status" value="1"/>
</dbReference>
<name>A0ABW2FIW8_9BACL</name>
<evidence type="ECO:0000256" key="2">
    <source>
        <dbReference type="ARBA" id="ARBA00023125"/>
    </source>
</evidence>
<dbReference type="Proteomes" id="UP001596378">
    <property type="component" value="Unassembled WGS sequence"/>
</dbReference>
<comment type="caution">
    <text evidence="7">The sequence shown here is derived from an EMBL/GenBank/DDBJ whole genome shotgun (WGS) entry which is preliminary data.</text>
</comment>
<keyword evidence="5" id="KW-0812">Transmembrane</keyword>
<evidence type="ECO:0000259" key="6">
    <source>
        <dbReference type="PROSITE" id="PS01124"/>
    </source>
</evidence>
<feature type="domain" description="HTH araC/xylS-type" evidence="6">
    <location>
        <begin position="638"/>
        <end position="737"/>
    </location>
</feature>
<dbReference type="EMBL" id="JBHTAI010000029">
    <property type="protein sequence ID" value="MFC7153098.1"/>
    <property type="molecule type" value="Genomic_DNA"/>
</dbReference>
<evidence type="ECO:0000256" key="3">
    <source>
        <dbReference type="ARBA" id="ARBA00023163"/>
    </source>
</evidence>
<dbReference type="RefSeq" id="WP_378050145.1">
    <property type="nucleotide sequence ID" value="NZ_JBHMDN010000024.1"/>
</dbReference>
<feature type="transmembrane region" description="Helical" evidence="5">
    <location>
        <begin position="265"/>
        <end position="286"/>
    </location>
</feature>
<evidence type="ECO:0000256" key="1">
    <source>
        <dbReference type="ARBA" id="ARBA00023015"/>
    </source>
</evidence>
<keyword evidence="5" id="KW-1133">Transmembrane helix</keyword>
<dbReference type="Pfam" id="PF17853">
    <property type="entry name" value="GGDEF_2"/>
    <property type="match status" value="1"/>
</dbReference>
<dbReference type="PANTHER" id="PTHR43280">
    <property type="entry name" value="ARAC-FAMILY TRANSCRIPTIONAL REGULATOR"/>
    <property type="match status" value="1"/>
</dbReference>